<organism evidence="1 2">
    <name type="scientific">Nonomuraea fuscirosea</name>
    <dbReference type="NCBI Taxonomy" id="1291556"/>
    <lineage>
        <taxon>Bacteria</taxon>
        <taxon>Bacillati</taxon>
        <taxon>Actinomycetota</taxon>
        <taxon>Actinomycetes</taxon>
        <taxon>Streptosporangiales</taxon>
        <taxon>Streptosporangiaceae</taxon>
        <taxon>Nonomuraea</taxon>
    </lineage>
</organism>
<feature type="non-terminal residue" evidence="1">
    <location>
        <position position="1"/>
    </location>
</feature>
<gene>
    <name evidence="1" type="ORF">B0I32_1301</name>
</gene>
<comment type="caution">
    <text evidence="1">The sequence shown here is derived from an EMBL/GenBank/DDBJ whole genome shotgun (WGS) entry which is preliminary data.</text>
</comment>
<protein>
    <submittedName>
        <fullName evidence="1">Uncharacterized protein</fullName>
    </submittedName>
</protein>
<proteinExistence type="predicted"/>
<dbReference type="Proteomes" id="UP000238312">
    <property type="component" value="Unassembled WGS sequence"/>
</dbReference>
<name>A0A2T0M5J7_9ACTN</name>
<dbReference type="EMBL" id="PVNG01000030">
    <property type="protein sequence ID" value="PRX52726.1"/>
    <property type="molecule type" value="Genomic_DNA"/>
</dbReference>
<evidence type="ECO:0000313" key="2">
    <source>
        <dbReference type="Proteomes" id="UP000238312"/>
    </source>
</evidence>
<dbReference type="AlphaFoldDB" id="A0A2T0M5J7"/>
<sequence>IVSVLTPRLISIVRRARARRQAAPARSPA</sequence>
<evidence type="ECO:0000313" key="1">
    <source>
        <dbReference type="EMBL" id="PRX52726.1"/>
    </source>
</evidence>
<keyword evidence="2" id="KW-1185">Reference proteome</keyword>
<accession>A0A2T0M5J7</accession>
<reference evidence="1 2" key="1">
    <citation type="submission" date="2018-03" db="EMBL/GenBank/DDBJ databases">
        <title>Genomic Encyclopedia of Type Strains, Phase III (KMG-III): the genomes of soil and plant-associated and newly described type strains.</title>
        <authorList>
            <person name="Whitman W."/>
        </authorList>
    </citation>
    <scope>NUCLEOTIDE SEQUENCE [LARGE SCALE GENOMIC DNA]</scope>
    <source>
        <strain evidence="1 2">CGMCC 4.7104</strain>
    </source>
</reference>